<keyword evidence="10" id="KW-0573">Peptidoglycan synthesis</keyword>
<evidence type="ECO:0000313" key="17">
    <source>
        <dbReference type="EMBL" id="MBI2877230.1"/>
    </source>
</evidence>
<evidence type="ECO:0000256" key="7">
    <source>
        <dbReference type="ARBA" id="ARBA00022729"/>
    </source>
</evidence>
<evidence type="ECO:0000256" key="14">
    <source>
        <dbReference type="PIRSR" id="PIRSR618044-2"/>
    </source>
</evidence>
<dbReference type="InterPro" id="IPR018044">
    <property type="entry name" value="Peptidase_S11"/>
</dbReference>
<keyword evidence="5 17" id="KW-0121">Carboxypeptidase</keyword>
<evidence type="ECO:0000256" key="8">
    <source>
        <dbReference type="ARBA" id="ARBA00022801"/>
    </source>
</evidence>
<evidence type="ECO:0000256" key="12">
    <source>
        <dbReference type="ARBA" id="ARBA00034000"/>
    </source>
</evidence>
<evidence type="ECO:0000313" key="18">
    <source>
        <dbReference type="Proteomes" id="UP000769766"/>
    </source>
</evidence>
<feature type="active site" description="Proton acceptor" evidence="13">
    <location>
        <position position="53"/>
    </location>
</feature>
<dbReference type="PRINTS" id="PR00725">
    <property type="entry name" value="DADACBPTASE1"/>
</dbReference>
<dbReference type="SMART" id="SM00936">
    <property type="entry name" value="PBP5_C"/>
    <property type="match status" value="1"/>
</dbReference>
<sequence>MLSVPLETLGASKRGHPPAAHRYQAALLMENETGQVLFVHEPQQPWPTASLTKMMLMLIVTEKVKEGRRRLTDPVLVSRRASQIGGSQVYLREGETFPLEALMKAIVIHSANDACVAVAEHVAGSAEGMVELMNQRATALGMKNTHYHSVHGLPPEPGQPEDLSSAHDLAILARQLVRYPQLLRWGATVEDSFRDGKFQLLNTNKLLLSYPGVDGIKTGFYGKAGHNIVATASRRGVRLIAVILGAPSSAIRFSEAARLLTLGFNGYERVMVIRRGALVEGQVQVIDGKRGIIQPVAARDGVLFVPKGQAKKITTTFIPAAPSLPAPVPQGKRLGTVRISLDGHPQTEIAAIAAEEVPRSSLLWRLLVKLWHRLKGLFDWYVGNPEGKAP</sequence>
<evidence type="ECO:0000256" key="13">
    <source>
        <dbReference type="PIRSR" id="PIRSR618044-1"/>
    </source>
</evidence>
<dbReference type="EMBL" id="JACPRF010000306">
    <property type="protein sequence ID" value="MBI2877230.1"/>
    <property type="molecule type" value="Genomic_DNA"/>
</dbReference>
<dbReference type="Gene3D" id="3.40.710.10">
    <property type="entry name" value="DD-peptidase/beta-lactamase superfamily"/>
    <property type="match status" value="1"/>
</dbReference>
<accession>A0A932FVY8</accession>
<keyword evidence="9" id="KW-0133">Cell shape</keyword>
<comment type="similarity">
    <text evidence="3 15">Belongs to the peptidase S11 family.</text>
</comment>
<dbReference type="GO" id="GO:0009252">
    <property type="term" value="P:peptidoglycan biosynthetic process"/>
    <property type="evidence" value="ECO:0007669"/>
    <property type="project" value="UniProtKB-KW"/>
</dbReference>
<dbReference type="EC" id="3.4.16.4" evidence="4"/>
<evidence type="ECO:0000256" key="11">
    <source>
        <dbReference type="ARBA" id="ARBA00023316"/>
    </source>
</evidence>
<evidence type="ECO:0000256" key="5">
    <source>
        <dbReference type="ARBA" id="ARBA00022645"/>
    </source>
</evidence>
<dbReference type="InterPro" id="IPR037167">
    <property type="entry name" value="Peptidase_S11_C_sf"/>
</dbReference>
<feature type="active site" evidence="13">
    <location>
        <position position="110"/>
    </location>
</feature>
<dbReference type="PANTHER" id="PTHR21581:SF6">
    <property type="entry name" value="TRAFFICKING PROTEIN PARTICLE COMPLEX SUBUNIT 12"/>
    <property type="match status" value="1"/>
</dbReference>
<feature type="domain" description="Peptidase S11 D-Ala-D-Ala carboxypeptidase A C-terminal" evidence="16">
    <location>
        <begin position="267"/>
        <end position="359"/>
    </location>
</feature>
<dbReference type="InterPro" id="IPR012338">
    <property type="entry name" value="Beta-lactam/transpept-like"/>
</dbReference>
<evidence type="ECO:0000256" key="1">
    <source>
        <dbReference type="ARBA" id="ARBA00003217"/>
    </source>
</evidence>
<dbReference type="Pfam" id="PF00768">
    <property type="entry name" value="Peptidase_S11"/>
    <property type="match status" value="1"/>
</dbReference>
<comment type="function">
    <text evidence="1">Removes C-terminal D-alanyl residues from sugar-peptide cell wall precursors.</text>
</comment>
<dbReference type="InterPro" id="IPR012907">
    <property type="entry name" value="Peptidase_S11_C"/>
</dbReference>
<evidence type="ECO:0000256" key="10">
    <source>
        <dbReference type="ARBA" id="ARBA00022984"/>
    </source>
</evidence>
<keyword evidence="7" id="KW-0732">Signal</keyword>
<dbReference type="Pfam" id="PF07943">
    <property type="entry name" value="PBP5_C"/>
    <property type="match status" value="1"/>
</dbReference>
<keyword evidence="8" id="KW-0378">Hydrolase</keyword>
<dbReference type="SUPFAM" id="SSF56601">
    <property type="entry name" value="beta-lactamase/transpeptidase-like"/>
    <property type="match status" value="1"/>
</dbReference>
<dbReference type="GO" id="GO:0006508">
    <property type="term" value="P:proteolysis"/>
    <property type="evidence" value="ECO:0007669"/>
    <property type="project" value="UniProtKB-KW"/>
</dbReference>
<name>A0A932FVY8_UNCTE</name>
<dbReference type="GO" id="GO:0071555">
    <property type="term" value="P:cell wall organization"/>
    <property type="evidence" value="ECO:0007669"/>
    <property type="project" value="UniProtKB-KW"/>
</dbReference>
<evidence type="ECO:0000256" key="15">
    <source>
        <dbReference type="RuleBase" id="RU004016"/>
    </source>
</evidence>
<dbReference type="AlphaFoldDB" id="A0A932FVY8"/>
<protein>
    <recommendedName>
        <fullName evidence="4">serine-type D-Ala-D-Ala carboxypeptidase</fullName>
        <ecNumber evidence="4">3.4.16.4</ecNumber>
    </recommendedName>
</protein>
<keyword evidence="6" id="KW-0645">Protease</keyword>
<organism evidence="17 18">
    <name type="scientific">Tectimicrobiota bacterium</name>
    <dbReference type="NCBI Taxonomy" id="2528274"/>
    <lineage>
        <taxon>Bacteria</taxon>
        <taxon>Pseudomonadati</taxon>
        <taxon>Nitrospinota/Tectimicrobiota group</taxon>
        <taxon>Candidatus Tectimicrobiota</taxon>
    </lineage>
</organism>
<evidence type="ECO:0000256" key="2">
    <source>
        <dbReference type="ARBA" id="ARBA00004752"/>
    </source>
</evidence>
<evidence type="ECO:0000256" key="9">
    <source>
        <dbReference type="ARBA" id="ARBA00022960"/>
    </source>
</evidence>
<comment type="caution">
    <text evidence="17">The sequence shown here is derived from an EMBL/GenBank/DDBJ whole genome shotgun (WGS) entry which is preliminary data.</text>
</comment>
<reference evidence="17" key="1">
    <citation type="submission" date="2020-07" db="EMBL/GenBank/DDBJ databases">
        <title>Huge and variable diversity of episymbiotic CPR bacteria and DPANN archaea in groundwater ecosystems.</title>
        <authorList>
            <person name="He C.Y."/>
            <person name="Keren R."/>
            <person name="Whittaker M."/>
            <person name="Farag I.F."/>
            <person name="Doudna J."/>
            <person name="Cate J.H.D."/>
            <person name="Banfield J.F."/>
        </authorList>
    </citation>
    <scope>NUCLEOTIDE SEQUENCE</scope>
    <source>
        <strain evidence="17">NC_groundwater_672_Ag_B-0.1um_62_36</strain>
    </source>
</reference>
<dbReference type="SUPFAM" id="SSF69189">
    <property type="entry name" value="Penicillin-binding protein associated domain"/>
    <property type="match status" value="1"/>
</dbReference>
<comment type="catalytic activity">
    <reaction evidence="12">
        <text>Preferential cleavage: (Ac)2-L-Lys-D-Ala-|-D-Ala. Also transpeptidation of peptidyl-alanyl moieties that are N-acyl substituents of D-alanine.</text>
        <dbReference type="EC" id="3.4.16.4"/>
    </reaction>
</comment>
<dbReference type="InterPro" id="IPR015956">
    <property type="entry name" value="Peniciliin-bd_prot_C_sf"/>
</dbReference>
<evidence type="ECO:0000256" key="4">
    <source>
        <dbReference type="ARBA" id="ARBA00012448"/>
    </source>
</evidence>
<dbReference type="Proteomes" id="UP000769766">
    <property type="component" value="Unassembled WGS sequence"/>
</dbReference>
<dbReference type="InterPro" id="IPR001967">
    <property type="entry name" value="Peptidase_S11_N"/>
</dbReference>
<dbReference type="GO" id="GO:0009002">
    <property type="term" value="F:serine-type D-Ala-D-Ala carboxypeptidase activity"/>
    <property type="evidence" value="ECO:0007669"/>
    <property type="project" value="UniProtKB-EC"/>
</dbReference>
<feature type="active site" description="Acyl-ester intermediate" evidence="13">
    <location>
        <position position="50"/>
    </location>
</feature>
<evidence type="ECO:0000256" key="6">
    <source>
        <dbReference type="ARBA" id="ARBA00022670"/>
    </source>
</evidence>
<keyword evidence="11" id="KW-0961">Cell wall biogenesis/degradation</keyword>
<proteinExistence type="inferred from homology"/>
<evidence type="ECO:0000259" key="16">
    <source>
        <dbReference type="SMART" id="SM00936"/>
    </source>
</evidence>
<dbReference type="PANTHER" id="PTHR21581">
    <property type="entry name" value="D-ALANYL-D-ALANINE CARBOXYPEPTIDASE"/>
    <property type="match status" value="1"/>
</dbReference>
<gene>
    <name evidence="17" type="ORF">HYY20_10140</name>
</gene>
<feature type="binding site" evidence="14">
    <location>
        <position position="217"/>
    </location>
    <ligand>
        <name>substrate</name>
    </ligand>
</feature>
<dbReference type="Gene3D" id="2.60.410.10">
    <property type="entry name" value="D-Ala-D-Ala carboxypeptidase, C-terminal domain"/>
    <property type="match status" value="1"/>
</dbReference>
<comment type="pathway">
    <text evidence="2">Cell wall biogenesis; peptidoglycan biosynthesis.</text>
</comment>
<evidence type="ECO:0000256" key="3">
    <source>
        <dbReference type="ARBA" id="ARBA00007164"/>
    </source>
</evidence>
<dbReference type="GO" id="GO:0008360">
    <property type="term" value="P:regulation of cell shape"/>
    <property type="evidence" value="ECO:0007669"/>
    <property type="project" value="UniProtKB-KW"/>
</dbReference>